<evidence type="ECO:0000256" key="2">
    <source>
        <dbReference type="ARBA" id="ARBA00022737"/>
    </source>
</evidence>
<protein>
    <submittedName>
        <fullName evidence="10">Uncharacterized protein</fullName>
    </submittedName>
</protein>
<dbReference type="CDD" id="cd00167">
    <property type="entry name" value="SANT"/>
    <property type="match status" value="1"/>
</dbReference>
<dbReference type="EMBL" id="JBBNAG010000009">
    <property type="protein sequence ID" value="KAK9106060.1"/>
    <property type="molecule type" value="Genomic_DNA"/>
</dbReference>
<evidence type="ECO:0000313" key="11">
    <source>
        <dbReference type="Proteomes" id="UP001419268"/>
    </source>
</evidence>
<dbReference type="InterPro" id="IPR017930">
    <property type="entry name" value="Myb_dom"/>
</dbReference>
<dbReference type="SMART" id="SM00717">
    <property type="entry name" value="SANT"/>
    <property type="match status" value="1"/>
</dbReference>
<dbReference type="PANTHER" id="PTHR47999">
    <property type="entry name" value="TRANSCRIPTION FACTOR MYB8-RELATED-RELATED"/>
    <property type="match status" value="1"/>
</dbReference>
<evidence type="ECO:0000256" key="1">
    <source>
        <dbReference type="ARBA" id="ARBA00004123"/>
    </source>
</evidence>
<keyword evidence="2" id="KW-0677">Repeat</keyword>
<dbReference type="Gene3D" id="1.10.10.60">
    <property type="entry name" value="Homeodomain-like"/>
    <property type="match status" value="1"/>
</dbReference>
<reference evidence="10 11" key="1">
    <citation type="submission" date="2024-01" db="EMBL/GenBank/DDBJ databases">
        <title>Genome assemblies of Stephania.</title>
        <authorList>
            <person name="Yang L."/>
        </authorList>
    </citation>
    <scope>NUCLEOTIDE SEQUENCE [LARGE SCALE GENOMIC DNA]</scope>
    <source>
        <strain evidence="10">JXDWG</strain>
        <tissue evidence="10">Leaf</tissue>
    </source>
</reference>
<dbReference type="GO" id="GO:0003677">
    <property type="term" value="F:DNA binding"/>
    <property type="evidence" value="ECO:0007669"/>
    <property type="project" value="UniProtKB-KW"/>
</dbReference>
<dbReference type="Pfam" id="PF00249">
    <property type="entry name" value="Myb_DNA-binding"/>
    <property type="match status" value="1"/>
</dbReference>
<evidence type="ECO:0000256" key="7">
    <source>
        <dbReference type="ARBA" id="ARBA00023242"/>
    </source>
</evidence>
<dbReference type="PROSITE" id="PS51294">
    <property type="entry name" value="HTH_MYB"/>
    <property type="match status" value="1"/>
</dbReference>
<keyword evidence="7" id="KW-0539">Nucleus</keyword>
<gene>
    <name evidence="10" type="ORF">Scep_022904</name>
</gene>
<evidence type="ECO:0000256" key="5">
    <source>
        <dbReference type="ARBA" id="ARBA00023159"/>
    </source>
</evidence>
<sequence>MSAPLASLLHFGAKKVPSRSTHRSSSVGDDRRVSKNCVLGLRKGAWSEEEDMLLKKCIAEYGEGNWHKVPIRSGLNRCRKSCRLRWLNYLHPNIKRGEFGSDEVDLIIRMHNLLGNRHVD</sequence>
<dbReference type="FunFam" id="1.10.10.60:FF:000218">
    <property type="entry name" value="Myb transcription factor"/>
    <property type="match status" value="1"/>
</dbReference>
<evidence type="ECO:0000256" key="6">
    <source>
        <dbReference type="ARBA" id="ARBA00023163"/>
    </source>
</evidence>
<dbReference type="SUPFAM" id="SSF46689">
    <property type="entry name" value="Homeodomain-like"/>
    <property type="match status" value="1"/>
</dbReference>
<comment type="subcellular location">
    <subcellularLocation>
        <location evidence="1">Nucleus</location>
    </subcellularLocation>
</comment>
<comment type="caution">
    <text evidence="10">The sequence shown here is derived from an EMBL/GenBank/DDBJ whole genome shotgun (WGS) entry which is preliminary data.</text>
</comment>
<accession>A0AAP0F6B1</accession>
<keyword evidence="11" id="KW-1185">Reference proteome</keyword>
<evidence type="ECO:0000313" key="10">
    <source>
        <dbReference type="EMBL" id="KAK9106060.1"/>
    </source>
</evidence>
<dbReference type="InterPro" id="IPR015495">
    <property type="entry name" value="Myb_TF_plants"/>
</dbReference>
<evidence type="ECO:0000256" key="3">
    <source>
        <dbReference type="ARBA" id="ARBA00023015"/>
    </source>
</evidence>
<dbReference type="InterPro" id="IPR009057">
    <property type="entry name" value="Homeodomain-like_sf"/>
</dbReference>
<dbReference type="GO" id="GO:0005634">
    <property type="term" value="C:nucleus"/>
    <property type="evidence" value="ECO:0007669"/>
    <property type="project" value="UniProtKB-SubCell"/>
</dbReference>
<name>A0AAP0F6B1_9MAGN</name>
<dbReference type="PANTHER" id="PTHR47999:SF24">
    <property type="entry name" value="TRANSCRIPTION FACTOR MYB90"/>
    <property type="match status" value="1"/>
</dbReference>
<feature type="domain" description="HTH myb-type" evidence="9">
    <location>
        <begin position="41"/>
        <end position="94"/>
    </location>
</feature>
<feature type="domain" description="Myb-like" evidence="8">
    <location>
        <begin position="41"/>
        <end position="90"/>
    </location>
</feature>
<keyword evidence="3" id="KW-0805">Transcription regulation</keyword>
<proteinExistence type="predicted"/>
<organism evidence="10 11">
    <name type="scientific">Stephania cephalantha</name>
    <dbReference type="NCBI Taxonomy" id="152367"/>
    <lineage>
        <taxon>Eukaryota</taxon>
        <taxon>Viridiplantae</taxon>
        <taxon>Streptophyta</taxon>
        <taxon>Embryophyta</taxon>
        <taxon>Tracheophyta</taxon>
        <taxon>Spermatophyta</taxon>
        <taxon>Magnoliopsida</taxon>
        <taxon>Ranunculales</taxon>
        <taxon>Menispermaceae</taxon>
        <taxon>Menispermoideae</taxon>
        <taxon>Cissampelideae</taxon>
        <taxon>Stephania</taxon>
    </lineage>
</organism>
<dbReference type="Proteomes" id="UP001419268">
    <property type="component" value="Unassembled WGS sequence"/>
</dbReference>
<dbReference type="AlphaFoldDB" id="A0AAP0F6B1"/>
<evidence type="ECO:0000256" key="4">
    <source>
        <dbReference type="ARBA" id="ARBA00023125"/>
    </source>
</evidence>
<evidence type="ECO:0000259" key="9">
    <source>
        <dbReference type="PROSITE" id="PS51294"/>
    </source>
</evidence>
<keyword evidence="4" id="KW-0238">DNA-binding</keyword>
<dbReference type="InterPro" id="IPR001005">
    <property type="entry name" value="SANT/Myb"/>
</dbReference>
<keyword evidence="5" id="KW-0010">Activator</keyword>
<dbReference type="PROSITE" id="PS50090">
    <property type="entry name" value="MYB_LIKE"/>
    <property type="match status" value="1"/>
</dbReference>
<evidence type="ECO:0000259" key="8">
    <source>
        <dbReference type="PROSITE" id="PS50090"/>
    </source>
</evidence>
<keyword evidence="6" id="KW-0804">Transcription</keyword>